<reference evidence="4 5" key="1">
    <citation type="submission" date="2020-07" db="EMBL/GenBank/DDBJ databases">
        <authorList>
            <person name="Feng X."/>
        </authorList>
    </citation>
    <scope>NUCLEOTIDE SEQUENCE [LARGE SCALE GENOMIC DNA]</scope>
    <source>
        <strain evidence="4 5">JCM23202</strain>
    </source>
</reference>
<protein>
    <submittedName>
        <fullName evidence="4">Beta galactosidase jelly roll domain-containing protein</fullName>
    </submittedName>
</protein>
<dbReference type="SUPFAM" id="SSF52266">
    <property type="entry name" value="SGNH hydrolase"/>
    <property type="match status" value="1"/>
</dbReference>
<evidence type="ECO:0000256" key="1">
    <source>
        <dbReference type="ARBA" id="ARBA00022801"/>
    </source>
</evidence>
<accession>A0A7X1B3K3</accession>
<feature type="signal peptide" evidence="2">
    <location>
        <begin position="1"/>
        <end position="31"/>
    </location>
</feature>
<evidence type="ECO:0000256" key="2">
    <source>
        <dbReference type="SAM" id="SignalP"/>
    </source>
</evidence>
<dbReference type="GO" id="GO:0004553">
    <property type="term" value="F:hydrolase activity, hydrolyzing O-glycosyl compounds"/>
    <property type="evidence" value="ECO:0007669"/>
    <property type="project" value="InterPro"/>
</dbReference>
<dbReference type="SUPFAM" id="SSF49785">
    <property type="entry name" value="Galactose-binding domain-like"/>
    <property type="match status" value="1"/>
</dbReference>
<dbReference type="Gene3D" id="3.40.50.1110">
    <property type="entry name" value="SGNH hydrolase"/>
    <property type="match status" value="1"/>
</dbReference>
<feature type="domain" description="Sialate O-acetylesterase" evidence="3">
    <location>
        <begin position="401"/>
        <end position="518"/>
    </location>
</feature>
<feature type="domain" description="Sialate O-acetylesterase" evidence="3">
    <location>
        <begin position="113"/>
        <end position="227"/>
    </location>
</feature>
<dbReference type="InterPro" id="IPR005181">
    <property type="entry name" value="SASA"/>
</dbReference>
<organism evidence="4 5">
    <name type="scientific">Pelagicoccus albus</name>
    <dbReference type="NCBI Taxonomy" id="415222"/>
    <lineage>
        <taxon>Bacteria</taxon>
        <taxon>Pseudomonadati</taxon>
        <taxon>Verrucomicrobiota</taxon>
        <taxon>Opitutia</taxon>
        <taxon>Puniceicoccales</taxon>
        <taxon>Pelagicoccaceae</taxon>
        <taxon>Pelagicoccus</taxon>
    </lineage>
</organism>
<name>A0A7X1B3K3_9BACT</name>
<keyword evidence="1" id="KW-0378">Hydrolase</keyword>
<evidence type="ECO:0000313" key="4">
    <source>
        <dbReference type="EMBL" id="MBC2605020.1"/>
    </source>
</evidence>
<dbReference type="GO" id="GO:0005975">
    <property type="term" value="P:carbohydrate metabolic process"/>
    <property type="evidence" value="ECO:0007669"/>
    <property type="project" value="InterPro"/>
</dbReference>
<dbReference type="RefSeq" id="WP_185658904.1">
    <property type="nucleotide sequence ID" value="NZ_CAWPOO010000005.1"/>
</dbReference>
<dbReference type="Pfam" id="PF03629">
    <property type="entry name" value="SASA"/>
    <property type="match status" value="2"/>
</dbReference>
<sequence>MKTFTNFKAPWARICFLILSALGVSVAPLQAEVRLPRILSDGMVIQRGESASIWGWADEKEAVKVTFRGEIYEATADDEGRWTVEIDPKEPGGPFELKVEGDNQIVLGDVLVGDVWLTSGQSNMEITMERVKERFPDEIANSANPMLRYYKVPTTYDFKAPQEDLQGGAWIEAEPGSILDFSAIGYFFAKAIEAEKGVPVGIINSSVGGSRIQCWLSEEMLADYPEALAEGRLWRDDDLIKQTEESNAKIYSDWDGRAQSEDLGLHGEMPWYEPALNDEDWATMTLPTFWDEGGLEPMNGVVWFRKTFSVPAELEGKSAMLYLGTIVDADETYLNGVKVGNITYRYPPRRYEVPEGLLKAGENVITIRAFSQSGRGSFTKDKPFDLVSGDTSLDLRGEWKYKVGAVLYERPGTVFIRWKPMGLYNAMIAPLLPLELKGVLWYQGESNAAEPEGYRELLETLVTGWRSEWQKKLPVIWAQLPNYMETETEPVESNWARLRDEQRLALELEKSGMAVAIDAGEWNDIHPLDKKTVADRLALEARRVAYGESDLVSSGPLIRSAQRKGKVVSLSFDFVGEGLVSRSGELAGFAIAGEDRDFVWAKARIEDGKVKVWNKKVKSPKWVRYAWANNPDEANLYNAVGLPASPFEVEVD</sequence>
<dbReference type="PANTHER" id="PTHR22901">
    <property type="entry name" value="SIALATE O-ACETYLESTERASE"/>
    <property type="match status" value="1"/>
</dbReference>
<keyword evidence="2" id="KW-0732">Signal</keyword>
<evidence type="ECO:0000313" key="5">
    <source>
        <dbReference type="Proteomes" id="UP000526501"/>
    </source>
</evidence>
<proteinExistence type="predicted"/>
<feature type="chain" id="PRO_5030830112" evidence="2">
    <location>
        <begin position="32"/>
        <end position="652"/>
    </location>
</feature>
<dbReference type="GO" id="GO:0001681">
    <property type="term" value="F:sialate O-acetylesterase activity"/>
    <property type="evidence" value="ECO:0007669"/>
    <property type="project" value="InterPro"/>
</dbReference>
<dbReference type="InterPro" id="IPR039329">
    <property type="entry name" value="SIAE"/>
</dbReference>
<dbReference type="InterPro" id="IPR036514">
    <property type="entry name" value="SGNH_hydro_sf"/>
</dbReference>
<dbReference type="AlphaFoldDB" id="A0A7X1B3K3"/>
<dbReference type="EMBL" id="JACHVC010000005">
    <property type="protein sequence ID" value="MBC2605020.1"/>
    <property type="molecule type" value="Genomic_DNA"/>
</dbReference>
<dbReference type="Proteomes" id="UP000526501">
    <property type="component" value="Unassembled WGS sequence"/>
</dbReference>
<gene>
    <name evidence="4" type="ORF">H5P27_03090</name>
</gene>
<dbReference type="InterPro" id="IPR008979">
    <property type="entry name" value="Galactose-bd-like_sf"/>
</dbReference>
<keyword evidence="5" id="KW-1185">Reference proteome</keyword>
<comment type="caution">
    <text evidence="4">The sequence shown here is derived from an EMBL/GenBank/DDBJ whole genome shotgun (WGS) entry which is preliminary data.</text>
</comment>
<dbReference type="Gene3D" id="2.60.120.260">
    <property type="entry name" value="Galactose-binding domain-like"/>
    <property type="match status" value="1"/>
</dbReference>
<evidence type="ECO:0000259" key="3">
    <source>
        <dbReference type="Pfam" id="PF03629"/>
    </source>
</evidence>
<dbReference type="PANTHER" id="PTHR22901:SF0">
    <property type="entry name" value="SIALATE O-ACETYLESTERASE"/>
    <property type="match status" value="1"/>
</dbReference>